<evidence type="ECO:0000256" key="3">
    <source>
        <dbReference type="PROSITE-ProRule" id="PRU10141"/>
    </source>
</evidence>
<dbReference type="InterPro" id="IPR011009">
    <property type="entry name" value="Kinase-like_dom_sf"/>
</dbReference>
<dbReference type="PROSITE" id="PS00107">
    <property type="entry name" value="PROTEIN_KINASE_ATP"/>
    <property type="match status" value="1"/>
</dbReference>
<reference evidence="5 6" key="1">
    <citation type="submission" date="2020-03" db="EMBL/GenBank/DDBJ databases">
        <title>Complete genome sequence of Shewanella sp.</title>
        <authorList>
            <person name="Kim Y.-S."/>
            <person name="Kim S.-J."/>
            <person name="Jung H.-K."/>
            <person name="Kim K.-H."/>
        </authorList>
    </citation>
    <scope>NUCLEOTIDE SEQUENCE [LARGE SCALE GENOMIC DNA]</scope>
    <source>
        <strain evidence="5 6">PN3F2</strain>
    </source>
</reference>
<sequence length="440" mass="48359">MHTLAQLESGELKGVNHLQIAENLTVFPRSIFTLADTLEVLDLSNNQLSSLPDDFDQLTQLKILFLSQNQFRSLPTVLGRCPKLEMIGFKANQLSELAPNALPKQTRWLILTDNQLTQLPDSMGDLTQLKKLALAGNKLTCLPSSMANCRELELLRLSANQLTALPDWLVTLPKLAWLAFAGNHFSHVDVCQNNTVPMLDLEHIDLIEPIGQGASGVIYRAAWHKQPSGFPAMTAVKIFKGAITSDGYPADELDCCLTTGLHSNLIKVIGQINQAGQLGLVMELIPAGFSNLGLPPSLATCTRDIFADGTRFGINAILTIALQMSETLHHMHQQHISHGDIYAHNIMVNQQNDVLFGDFGAASNLARLNAFQQQMIAQIEVRAFGCLLDDLLQQLEPVENAQDKALMANLTQLSSQCMSLDITHRPSFAEITQALTKRLS</sequence>
<keyword evidence="5" id="KW-0418">Kinase</keyword>
<feature type="binding site" evidence="3">
    <location>
        <position position="237"/>
    </location>
    <ligand>
        <name>ATP</name>
        <dbReference type="ChEBI" id="CHEBI:30616"/>
    </ligand>
</feature>
<dbReference type="EMBL" id="CP050313">
    <property type="protein sequence ID" value="QIR16113.1"/>
    <property type="molecule type" value="Genomic_DNA"/>
</dbReference>
<evidence type="ECO:0000256" key="2">
    <source>
        <dbReference type="ARBA" id="ARBA00022737"/>
    </source>
</evidence>
<keyword evidence="6" id="KW-1185">Reference proteome</keyword>
<evidence type="ECO:0000313" key="6">
    <source>
        <dbReference type="Proteomes" id="UP000502608"/>
    </source>
</evidence>
<dbReference type="PROSITE" id="PS51450">
    <property type="entry name" value="LRR"/>
    <property type="match status" value="1"/>
</dbReference>
<evidence type="ECO:0000313" key="5">
    <source>
        <dbReference type="EMBL" id="QIR16113.1"/>
    </source>
</evidence>
<dbReference type="InterPro" id="IPR017441">
    <property type="entry name" value="Protein_kinase_ATP_BS"/>
</dbReference>
<dbReference type="InterPro" id="IPR050216">
    <property type="entry name" value="LRR_domain-containing"/>
</dbReference>
<dbReference type="GO" id="GO:0004672">
    <property type="term" value="F:protein kinase activity"/>
    <property type="evidence" value="ECO:0007669"/>
    <property type="project" value="InterPro"/>
</dbReference>
<dbReference type="InterPro" id="IPR003591">
    <property type="entry name" value="Leu-rich_rpt_typical-subtyp"/>
</dbReference>
<evidence type="ECO:0000256" key="1">
    <source>
        <dbReference type="ARBA" id="ARBA00022614"/>
    </source>
</evidence>
<dbReference type="Pfam" id="PF07714">
    <property type="entry name" value="PK_Tyr_Ser-Thr"/>
    <property type="match status" value="1"/>
</dbReference>
<dbReference type="PRINTS" id="PR00019">
    <property type="entry name" value="LEURICHRPT"/>
</dbReference>
<protein>
    <submittedName>
        <fullName evidence="5">Protein kinase</fullName>
    </submittedName>
</protein>
<dbReference type="SMART" id="SM00364">
    <property type="entry name" value="LRR_BAC"/>
    <property type="match status" value="5"/>
</dbReference>
<dbReference type="SMART" id="SM00369">
    <property type="entry name" value="LRR_TYP"/>
    <property type="match status" value="4"/>
</dbReference>
<dbReference type="Gene3D" id="3.30.200.20">
    <property type="entry name" value="Phosphorylase Kinase, domain 1"/>
    <property type="match status" value="1"/>
</dbReference>
<dbReference type="GO" id="GO:0005524">
    <property type="term" value="F:ATP binding"/>
    <property type="evidence" value="ECO:0007669"/>
    <property type="project" value="UniProtKB-UniRule"/>
</dbReference>
<dbReference type="Gene3D" id="1.10.510.10">
    <property type="entry name" value="Transferase(Phosphotransferase) domain 1"/>
    <property type="match status" value="1"/>
</dbReference>
<gene>
    <name evidence="5" type="ORF">HBH39_04630</name>
</gene>
<keyword evidence="3" id="KW-0547">Nucleotide-binding</keyword>
<dbReference type="InterPro" id="IPR001611">
    <property type="entry name" value="Leu-rich_rpt"/>
</dbReference>
<dbReference type="PROSITE" id="PS50011">
    <property type="entry name" value="PROTEIN_KINASE_DOM"/>
    <property type="match status" value="1"/>
</dbReference>
<evidence type="ECO:0000259" key="4">
    <source>
        <dbReference type="PROSITE" id="PS50011"/>
    </source>
</evidence>
<dbReference type="KEGG" id="saes:HBH39_04630"/>
<dbReference type="Proteomes" id="UP000502608">
    <property type="component" value="Chromosome"/>
</dbReference>
<proteinExistence type="predicted"/>
<dbReference type="InterPro" id="IPR032675">
    <property type="entry name" value="LRR_dom_sf"/>
</dbReference>
<dbReference type="AlphaFoldDB" id="A0A6G9QPT1"/>
<dbReference type="SUPFAM" id="SSF56112">
    <property type="entry name" value="Protein kinase-like (PK-like)"/>
    <property type="match status" value="1"/>
</dbReference>
<keyword evidence="1" id="KW-0433">Leucine-rich repeat</keyword>
<dbReference type="SUPFAM" id="SSF52058">
    <property type="entry name" value="L domain-like"/>
    <property type="match status" value="1"/>
</dbReference>
<name>A0A6G9QPT1_9GAMM</name>
<keyword evidence="5" id="KW-0808">Transferase</keyword>
<dbReference type="RefSeq" id="WP_167679965.1">
    <property type="nucleotide sequence ID" value="NZ_CP050313.1"/>
</dbReference>
<dbReference type="PANTHER" id="PTHR48051">
    <property type="match status" value="1"/>
</dbReference>
<dbReference type="Pfam" id="PF13855">
    <property type="entry name" value="LRR_8"/>
    <property type="match status" value="2"/>
</dbReference>
<accession>A0A6G9QPT1</accession>
<keyword evidence="3" id="KW-0067">ATP-binding</keyword>
<dbReference type="Gene3D" id="3.80.10.10">
    <property type="entry name" value="Ribonuclease Inhibitor"/>
    <property type="match status" value="2"/>
</dbReference>
<feature type="domain" description="Protein kinase" evidence="4">
    <location>
        <begin position="204"/>
        <end position="440"/>
    </location>
</feature>
<organism evidence="5 6">
    <name type="scientific">Shewanella aestuarii</name>
    <dbReference type="NCBI Taxonomy" id="1028752"/>
    <lineage>
        <taxon>Bacteria</taxon>
        <taxon>Pseudomonadati</taxon>
        <taxon>Pseudomonadota</taxon>
        <taxon>Gammaproteobacteria</taxon>
        <taxon>Alteromonadales</taxon>
        <taxon>Shewanellaceae</taxon>
        <taxon>Shewanella</taxon>
    </lineage>
</organism>
<dbReference type="InterPro" id="IPR001245">
    <property type="entry name" value="Ser-Thr/Tyr_kinase_cat_dom"/>
</dbReference>
<keyword evidence="2" id="KW-0677">Repeat</keyword>
<dbReference type="GO" id="GO:0005737">
    <property type="term" value="C:cytoplasm"/>
    <property type="evidence" value="ECO:0007669"/>
    <property type="project" value="TreeGrafter"/>
</dbReference>
<dbReference type="InterPro" id="IPR000719">
    <property type="entry name" value="Prot_kinase_dom"/>
</dbReference>
<dbReference type="PANTHER" id="PTHR48051:SF1">
    <property type="entry name" value="RAS SUPPRESSOR PROTEIN 1"/>
    <property type="match status" value="1"/>
</dbReference>